<organism evidence="3 4">
    <name type="scientific">Corynebacterium suedekumii</name>
    <dbReference type="NCBI Taxonomy" id="3049801"/>
    <lineage>
        <taxon>Bacteria</taxon>
        <taxon>Bacillati</taxon>
        <taxon>Actinomycetota</taxon>
        <taxon>Actinomycetes</taxon>
        <taxon>Mycobacteriales</taxon>
        <taxon>Corynebacteriaceae</taxon>
        <taxon>Corynebacterium</taxon>
    </lineage>
</organism>
<dbReference type="InterPro" id="IPR013207">
    <property type="entry name" value="LGFP"/>
</dbReference>
<keyword evidence="4" id="KW-1185">Reference proteome</keyword>
<dbReference type="InterPro" id="IPR029058">
    <property type="entry name" value="AB_hydrolase_fold"/>
</dbReference>
<protein>
    <submittedName>
        <fullName evidence="3">Alpha/beta hydrolase-fold protein</fullName>
    </submittedName>
</protein>
<reference evidence="3 4" key="1">
    <citation type="submission" date="2023-05" db="EMBL/GenBank/DDBJ databases">
        <title>Corynebacterium suedekumii sp. nov. and Corynebacterium breve sp. nov. isolated from raw cow's milk.</title>
        <authorList>
            <person name="Baer M.K."/>
            <person name="Mehl L."/>
            <person name="Hellmuth R."/>
            <person name="Marke G."/>
            <person name="Lipski A."/>
        </authorList>
    </citation>
    <scope>NUCLEOTIDE SEQUENCE [LARGE SCALE GENOMIC DNA]</scope>
    <source>
        <strain evidence="3 4">LM112</strain>
    </source>
</reference>
<feature type="compositionally biased region" description="Polar residues" evidence="1">
    <location>
        <begin position="40"/>
        <end position="51"/>
    </location>
</feature>
<dbReference type="InterPro" id="IPR000801">
    <property type="entry name" value="Esterase-like"/>
</dbReference>
<dbReference type="InterPro" id="IPR050583">
    <property type="entry name" value="Mycobacterial_A85_antigen"/>
</dbReference>
<dbReference type="EMBL" id="CP126970">
    <property type="protein sequence ID" value="WIM70846.1"/>
    <property type="molecule type" value="Genomic_DNA"/>
</dbReference>
<accession>A0ABY8VMF6</accession>
<dbReference type="GO" id="GO:0016787">
    <property type="term" value="F:hydrolase activity"/>
    <property type="evidence" value="ECO:0007669"/>
    <property type="project" value="UniProtKB-KW"/>
</dbReference>
<sequence>MRDTASRSPQRRHRNRAWLAAAVLPTTLALGVSLAPAATAQSSGSSFSDQIRPSDPPQRTPISTEYPSVDNLPAGVEVDRVEWITDRRIAIFIKSAAMPGELIQVQMLLARDWHSSPDRDFPEVWALDGLRAREDESGWTIETNIAQFYADKNVNVILPVGGESSFYSDWQRPDNGKHYMWESFLINELIPTLDNGFRSNQKRAVVGLSMGGTAAMNLAQRHPHIFDFVGSFSGYLDTTSTGMPAAIKAAQADAGGYNSDNMWGPPNHQDWIDHDPKYGIENLKDMSVYVSAGSGTDDFGRPESVATGPANPAGIGLEVLSRMTSDTFVRKAREAGVEPIVHFRPSGVHAWPYWQFEMSQAWPHIANALQLSEDDRGVDCTTGGAIAPVAANVSGTIGGCVTNEYPVGDDGARQDFRNGSVYWSPDTGAHALFGRIHARYQAVGGPSSWLGFPTTGEKTTPDGKGRYVHFENGSIYWTVGTDAWEIPGDMFNYWGTTGWEGGPLGYPTGAAEEINGGFVQPFQNGSVVRTPEGENHWVRGAIAAKYGELGTAAHELGFPTSDEKLIRGGAFQEFQNGNIYWSAGTGAHVIKYGKIFDAWGAKRWEQGEFGYPTADHAAIPAGGEVVEFQNGTIREIFGRVQEDLN</sequence>
<dbReference type="PANTHER" id="PTHR48098:SF1">
    <property type="entry name" value="DIACYLGLYCEROL ACYLTRANSFERASE_MYCOLYLTRANSFERASE AG85A"/>
    <property type="match status" value="1"/>
</dbReference>
<feature type="signal peptide" evidence="2">
    <location>
        <begin position="1"/>
        <end position="37"/>
    </location>
</feature>
<dbReference type="Gene3D" id="3.40.50.1820">
    <property type="entry name" value="alpha/beta hydrolase"/>
    <property type="match status" value="1"/>
</dbReference>
<keyword evidence="2" id="KW-0732">Signal</keyword>
<dbReference type="RefSeq" id="WP_284875426.1">
    <property type="nucleotide sequence ID" value="NZ_CP126970.1"/>
</dbReference>
<dbReference type="Pfam" id="PF08310">
    <property type="entry name" value="LGFP"/>
    <property type="match status" value="4"/>
</dbReference>
<dbReference type="Proteomes" id="UP001238805">
    <property type="component" value="Chromosome"/>
</dbReference>
<evidence type="ECO:0000256" key="1">
    <source>
        <dbReference type="SAM" id="MobiDB-lite"/>
    </source>
</evidence>
<evidence type="ECO:0000256" key="2">
    <source>
        <dbReference type="SAM" id="SignalP"/>
    </source>
</evidence>
<dbReference type="SUPFAM" id="SSF53474">
    <property type="entry name" value="alpha/beta-Hydrolases"/>
    <property type="match status" value="1"/>
</dbReference>
<keyword evidence="3" id="KW-0378">Hydrolase</keyword>
<gene>
    <name evidence="3" type="ORF">QP029_03200</name>
</gene>
<feature type="region of interest" description="Disordered" evidence="1">
    <location>
        <begin position="40"/>
        <end position="69"/>
    </location>
</feature>
<feature type="chain" id="PRO_5045662569" evidence="2">
    <location>
        <begin position="38"/>
        <end position="645"/>
    </location>
</feature>
<dbReference type="PANTHER" id="PTHR48098">
    <property type="entry name" value="ENTEROCHELIN ESTERASE-RELATED"/>
    <property type="match status" value="1"/>
</dbReference>
<evidence type="ECO:0000313" key="3">
    <source>
        <dbReference type="EMBL" id="WIM70846.1"/>
    </source>
</evidence>
<dbReference type="Pfam" id="PF00756">
    <property type="entry name" value="Esterase"/>
    <property type="match status" value="1"/>
</dbReference>
<proteinExistence type="predicted"/>
<name>A0ABY8VMF6_9CORY</name>
<evidence type="ECO:0000313" key="4">
    <source>
        <dbReference type="Proteomes" id="UP001238805"/>
    </source>
</evidence>